<evidence type="ECO:0008006" key="3">
    <source>
        <dbReference type="Google" id="ProtNLM"/>
    </source>
</evidence>
<accession>A0A2J5HP42</accession>
<evidence type="ECO:0000313" key="2">
    <source>
        <dbReference type="Proteomes" id="UP000235023"/>
    </source>
</evidence>
<proteinExistence type="predicted"/>
<dbReference type="EMBL" id="KZ559567">
    <property type="protein sequence ID" value="PLN79019.1"/>
    <property type="molecule type" value="Genomic_DNA"/>
</dbReference>
<organism evidence="1 2">
    <name type="scientific">Aspergillus taichungensis</name>
    <dbReference type="NCBI Taxonomy" id="482145"/>
    <lineage>
        <taxon>Eukaryota</taxon>
        <taxon>Fungi</taxon>
        <taxon>Dikarya</taxon>
        <taxon>Ascomycota</taxon>
        <taxon>Pezizomycotina</taxon>
        <taxon>Eurotiomycetes</taxon>
        <taxon>Eurotiomycetidae</taxon>
        <taxon>Eurotiales</taxon>
        <taxon>Aspergillaceae</taxon>
        <taxon>Aspergillus</taxon>
        <taxon>Aspergillus subgen. Circumdati</taxon>
    </lineage>
</organism>
<evidence type="ECO:0000313" key="1">
    <source>
        <dbReference type="EMBL" id="PLN79019.1"/>
    </source>
</evidence>
<name>A0A2J5HP42_9EURO</name>
<gene>
    <name evidence="1" type="ORF">BDW42DRAFT_173849</name>
</gene>
<keyword evidence="2" id="KW-1185">Reference proteome</keyword>
<protein>
    <recommendedName>
        <fullName evidence="3">Aminoglycoside phosphotransferase domain-containing protein</fullName>
    </recommendedName>
</protein>
<dbReference type="Proteomes" id="UP000235023">
    <property type="component" value="Unassembled WGS sequence"/>
</dbReference>
<dbReference type="AlphaFoldDB" id="A0A2J5HP42"/>
<reference evidence="2" key="1">
    <citation type="submission" date="2017-12" db="EMBL/GenBank/DDBJ databases">
        <authorList>
            <consortium name="DOE Joint Genome Institute"/>
            <person name="Mondo S.J."/>
            <person name="Kjaerbolling I."/>
            <person name="Vesth T.C."/>
            <person name="Frisvad J.C."/>
            <person name="Nybo J.L."/>
            <person name="Theobald S."/>
            <person name="Kuo A."/>
            <person name="Bowyer P."/>
            <person name="Matsuda Y."/>
            <person name="Lyhne E.K."/>
            <person name="Kogle M.E."/>
            <person name="Clum A."/>
            <person name="Lipzen A."/>
            <person name="Salamov A."/>
            <person name="Ngan C.Y."/>
            <person name="Daum C."/>
            <person name="Chiniquy J."/>
            <person name="Barry K."/>
            <person name="LaButti K."/>
            <person name="Haridas S."/>
            <person name="Simmons B.A."/>
            <person name="Magnuson J.K."/>
            <person name="Mortensen U.H."/>
            <person name="Larsen T.O."/>
            <person name="Grigoriev I.V."/>
            <person name="Baker S.E."/>
            <person name="Andersen M.R."/>
            <person name="Nordberg H.P."/>
            <person name="Cantor M.N."/>
            <person name="Hua S.X."/>
        </authorList>
    </citation>
    <scope>NUCLEOTIDE SEQUENCE [LARGE SCALE GENOMIC DNA]</scope>
    <source>
        <strain evidence="2">IBT 19404</strain>
    </source>
</reference>
<sequence>MTSPSDDIPFLVENMREKNRYIKIGETLFPCPSSVDILSLPPDQEILTVLSKQMGRNILEHVFSYVAKFGRGVRPAEAEAMRLVSKHTSVPVPEVFFTNFSPDHGTIKMTLIVGFPLKER</sequence>
<dbReference type="OrthoDB" id="2906425at2759"/>